<feature type="domain" description="Carrier" evidence="3">
    <location>
        <begin position="6"/>
        <end position="87"/>
    </location>
</feature>
<dbReference type="PROSITE" id="PS00012">
    <property type="entry name" value="PHOSPHOPANTETHEINE"/>
    <property type="match status" value="1"/>
</dbReference>
<dbReference type="InterPro" id="IPR009081">
    <property type="entry name" value="PP-bd_ACP"/>
</dbReference>
<dbReference type="AlphaFoldDB" id="A0A017TJY2"/>
<evidence type="ECO:0000313" key="4">
    <source>
        <dbReference type="EMBL" id="EYF08961.1"/>
    </source>
</evidence>
<dbReference type="STRING" id="1192034.CAP_0045"/>
<dbReference type="Pfam" id="PF00550">
    <property type="entry name" value="PP-binding"/>
    <property type="match status" value="1"/>
</dbReference>
<proteinExistence type="predicted"/>
<evidence type="ECO:0000259" key="3">
    <source>
        <dbReference type="PROSITE" id="PS50075"/>
    </source>
</evidence>
<comment type="caution">
    <text evidence="4">The sequence shown here is derived from an EMBL/GenBank/DDBJ whole genome shotgun (WGS) entry which is preliminary data.</text>
</comment>
<keyword evidence="1" id="KW-0596">Phosphopantetheine</keyword>
<dbReference type="Gene3D" id="1.10.1200.10">
    <property type="entry name" value="ACP-like"/>
    <property type="match status" value="1"/>
</dbReference>
<dbReference type="SUPFAM" id="SSF47336">
    <property type="entry name" value="ACP-like"/>
    <property type="match status" value="1"/>
</dbReference>
<keyword evidence="5" id="KW-1185">Reference proteome</keyword>
<dbReference type="Proteomes" id="UP000019678">
    <property type="component" value="Unassembled WGS sequence"/>
</dbReference>
<reference evidence="4 5" key="1">
    <citation type="submission" date="2013-05" db="EMBL/GenBank/DDBJ databases">
        <title>Genome assembly of Chondromyces apiculatus DSM 436.</title>
        <authorList>
            <person name="Sharma G."/>
            <person name="Khatri I."/>
            <person name="Kaur C."/>
            <person name="Mayilraj S."/>
            <person name="Subramanian S."/>
        </authorList>
    </citation>
    <scope>NUCLEOTIDE SEQUENCE [LARGE SCALE GENOMIC DNA]</scope>
    <source>
        <strain evidence="4 5">DSM 436</strain>
    </source>
</reference>
<dbReference type="NCBIfam" id="NF006617">
    <property type="entry name" value="PRK09184.1"/>
    <property type="match status" value="1"/>
</dbReference>
<evidence type="ECO:0000313" key="5">
    <source>
        <dbReference type="Proteomes" id="UP000019678"/>
    </source>
</evidence>
<accession>A0A017TJY2</accession>
<sequence length="90" mass="9912">MLMSDQEVRQQLKELMVSELNLEGKKPEDIEDASPLFGEGLGLDSLDALQLAMSIEERFGVRIPEGDEARPIFASVNTLVEHIVKSKASA</sequence>
<dbReference type="EMBL" id="ASRX01000001">
    <property type="protein sequence ID" value="EYF08961.1"/>
    <property type="molecule type" value="Genomic_DNA"/>
</dbReference>
<dbReference type="eggNOG" id="COG0236">
    <property type="taxonomic scope" value="Bacteria"/>
</dbReference>
<name>A0A017TJY2_9BACT</name>
<organism evidence="4 5">
    <name type="scientific">Chondromyces apiculatus DSM 436</name>
    <dbReference type="NCBI Taxonomy" id="1192034"/>
    <lineage>
        <taxon>Bacteria</taxon>
        <taxon>Pseudomonadati</taxon>
        <taxon>Myxococcota</taxon>
        <taxon>Polyangia</taxon>
        <taxon>Polyangiales</taxon>
        <taxon>Polyangiaceae</taxon>
        <taxon>Chondromyces</taxon>
    </lineage>
</organism>
<evidence type="ECO:0000256" key="1">
    <source>
        <dbReference type="ARBA" id="ARBA00022450"/>
    </source>
</evidence>
<dbReference type="InterPro" id="IPR036736">
    <property type="entry name" value="ACP-like_sf"/>
</dbReference>
<keyword evidence="2" id="KW-0597">Phosphoprotein</keyword>
<protein>
    <submittedName>
        <fullName evidence="4">Acyl carrier protein</fullName>
    </submittedName>
</protein>
<dbReference type="PROSITE" id="PS50075">
    <property type="entry name" value="CARRIER"/>
    <property type="match status" value="1"/>
</dbReference>
<dbReference type="InterPro" id="IPR006162">
    <property type="entry name" value="Ppantetheine_attach_site"/>
</dbReference>
<evidence type="ECO:0000256" key="2">
    <source>
        <dbReference type="ARBA" id="ARBA00022553"/>
    </source>
</evidence>
<gene>
    <name evidence="4" type="ORF">CAP_0045</name>
</gene>